<dbReference type="InterPro" id="IPR003313">
    <property type="entry name" value="AraC-bd"/>
</dbReference>
<protein>
    <submittedName>
        <fullName evidence="6">Helix-turn-helix domain-containing protein</fullName>
    </submittedName>
</protein>
<dbReference type="InterPro" id="IPR018062">
    <property type="entry name" value="HTH_AraC-typ_CS"/>
</dbReference>
<keyword evidence="4" id="KW-0804">Transcription</keyword>
<dbReference type="PROSITE" id="PS00041">
    <property type="entry name" value="HTH_ARAC_FAMILY_1"/>
    <property type="match status" value="1"/>
</dbReference>
<dbReference type="Pfam" id="PF12833">
    <property type="entry name" value="HTH_18"/>
    <property type="match status" value="1"/>
</dbReference>
<dbReference type="EMBL" id="JBHSAM010000020">
    <property type="protein sequence ID" value="MFC4099890.1"/>
    <property type="molecule type" value="Genomic_DNA"/>
</dbReference>
<dbReference type="PRINTS" id="PR00032">
    <property type="entry name" value="HTHARAC"/>
</dbReference>
<dbReference type="SUPFAM" id="SSF51215">
    <property type="entry name" value="Regulatory protein AraC"/>
    <property type="match status" value="1"/>
</dbReference>
<sequence length="290" mass="33136">MGNQDYGSYGFRFAEKEQLPLLGLYALGYERAWPDYEWDGRKRVDGPLYLLQYTVSGWGELHMEGQTRKIGPGEAFLVDIPGDHRYALPKESEEWTFYFILFRQKHAEALWSSIVSRLGHVVRFDKDSPAMRVLIAAFADAAAGRITDAYSASSLVYRLLMELARHERDKPAHVLPPPVQQAIAYMQASYGSPISIAQVAEVAGVSKYHFIRLFARETRYTPLDYLTRLRIQRAAELLQSTDWVLDRIARECGFASGSYFSKVFRQWVGCTPGEYRLGRDVLAARQLTFD</sequence>
<dbReference type="Gene3D" id="2.60.120.280">
    <property type="entry name" value="Regulatory protein AraC"/>
    <property type="match status" value="1"/>
</dbReference>
<dbReference type="SUPFAM" id="SSF46689">
    <property type="entry name" value="Homeodomain-like"/>
    <property type="match status" value="2"/>
</dbReference>
<dbReference type="InterPro" id="IPR009057">
    <property type="entry name" value="Homeodomain-like_sf"/>
</dbReference>
<evidence type="ECO:0000256" key="1">
    <source>
        <dbReference type="ARBA" id="ARBA00023015"/>
    </source>
</evidence>
<evidence type="ECO:0000313" key="7">
    <source>
        <dbReference type="Proteomes" id="UP001595715"/>
    </source>
</evidence>
<dbReference type="PANTHER" id="PTHR46796">
    <property type="entry name" value="HTH-TYPE TRANSCRIPTIONAL ACTIVATOR RHAS-RELATED"/>
    <property type="match status" value="1"/>
</dbReference>
<reference evidence="7" key="1">
    <citation type="journal article" date="2019" name="Int. J. Syst. Evol. Microbiol.">
        <title>The Global Catalogue of Microorganisms (GCM) 10K type strain sequencing project: providing services to taxonomists for standard genome sequencing and annotation.</title>
        <authorList>
            <consortium name="The Broad Institute Genomics Platform"/>
            <consortium name="The Broad Institute Genome Sequencing Center for Infectious Disease"/>
            <person name="Wu L."/>
            <person name="Ma J."/>
        </authorList>
    </citation>
    <scope>NUCLEOTIDE SEQUENCE [LARGE SCALE GENOMIC DNA]</scope>
    <source>
        <strain evidence="7">IBRC-M 10987</strain>
    </source>
</reference>
<evidence type="ECO:0000256" key="4">
    <source>
        <dbReference type="ARBA" id="ARBA00023163"/>
    </source>
</evidence>
<proteinExistence type="predicted"/>
<organism evidence="6 7">
    <name type="scientific">Paenibacillus xanthanilyticus</name>
    <dbReference type="NCBI Taxonomy" id="1783531"/>
    <lineage>
        <taxon>Bacteria</taxon>
        <taxon>Bacillati</taxon>
        <taxon>Bacillota</taxon>
        <taxon>Bacilli</taxon>
        <taxon>Bacillales</taxon>
        <taxon>Paenibacillaceae</taxon>
        <taxon>Paenibacillus</taxon>
    </lineage>
</organism>
<gene>
    <name evidence="6" type="ORF">ACFOZ8_09480</name>
</gene>
<dbReference type="PROSITE" id="PS01124">
    <property type="entry name" value="HTH_ARAC_FAMILY_2"/>
    <property type="match status" value="1"/>
</dbReference>
<comment type="caution">
    <text evidence="6">The sequence shown here is derived from an EMBL/GenBank/DDBJ whole genome shotgun (WGS) entry which is preliminary data.</text>
</comment>
<dbReference type="InterPro" id="IPR037923">
    <property type="entry name" value="HTH-like"/>
</dbReference>
<keyword evidence="7" id="KW-1185">Reference proteome</keyword>
<evidence type="ECO:0000256" key="3">
    <source>
        <dbReference type="ARBA" id="ARBA00023159"/>
    </source>
</evidence>
<feature type="domain" description="HTH araC/xylS-type" evidence="5">
    <location>
        <begin position="180"/>
        <end position="278"/>
    </location>
</feature>
<dbReference type="InterPro" id="IPR020449">
    <property type="entry name" value="Tscrpt_reg_AraC-type_HTH"/>
</dbReference>
<evidence type="ECO:0000313" key="6">
    <source>
        <dbReference type="EMBL" id="MFC4099890.1"/>
    </source>
</evidence>
<evidence type="ECO:0000259" key="5">
    <source>
        <dbReference type="PROSITE" id="PS01124"/>
    </source>
</evidence>
<dbReference type="Pfam" id="PF02311">
    <property type="entry name" value="AraC_binding"/>
    <property type="match status" value="1"/>
</dbReference>
<keyword evidence="3" id="KW-0010">Activator</keyword>
<dbReference type="Proteomes" id="UP001595715">
    <property type="component" value="Unassembled WGS sequence"/>
</dbReference>
<dbReference type="Gene3D" id="1.10.10.60">
    <property type="entry name" value="Homeodomain-like"/>
    <property type="match status" value="2"/>
</dbReference>
<accession>A0ABV8K218</accession>
<evidence type="ECO:0000256" key="2">
    <source>
        <dbReference type="ARBA" id="ARBA00023125"/>
    </source>
</evidence>
<keyword evidence="2" id="KW-0238">DNA-binding</keyword>
<keyword evidence="1" id="KW-0805">Transcription regulation</keyword>
<dbReference type="InterPro" id="IPR050204">
    <property type="entry name" value="AraC_XylS_family_regulators"/>
</dbReference>
<dbReference type="InterPro" id="IPR018060">
    <property type="entry name" value="HTH_AraC"/>
</dbReference>
<dbReference type="RefSeq" id="WP_377718559.1">
    <property type="nucleotide sequence ID" value="NZ_JBHSAM010000020.1"/>
</dbReference>
<name>A0ABV8K218_9BACL</name>
<dbReference type="SMART" id="SM00342">
    <property type="entry name" value="HTH_ARAC"/>
    <property type="match status" value="1"/>
</dbReference>